<dbReference type="GO" id="GO:0043565">
    <property type="term" value="F:sequence-specific DNA binding"/>
    <property type="evidence" value="ECO:0007669"/>
    <property type="project" value="InterPro"/>
</dbReference>
<dbReference type="InterPro" id="IPR009057">
    <property type="entry name" value="Homeodomain-like_sf"/>
</dbReference>
<sequence length="574" mass="64866">MSELILFEHYPESMLLIDSSGRILDANRKALELYEIEKAELLKLDVFSLSTEEYREPVYQMLEIAVFEEKVVEIVHLSWTGKPIPVEVKIKPLFISDSRIILFYVKDISIRQQMQVKNDRLQYLNSVYVDIFMHMPDGAIIVNPQGKIKEVNLAAQSILGQSLQEMQGKSVSEYLGMNIPHIQAMLENGESYRDVELLIPGQERNLHAVISGIPFRSNGVLRGGVIYLSPIEKIHHLVNRFTGARASYSFQDIITVSHSMQEAIHLAKMAASSTSNVLLEGESGTGKEVFAQAIHSASQRKNGPFVAVNCGAIPRELIGSELFGYIEGAFTGARKGGSPGKFELASGGTLFLDEIGDMPLEQQVTLLRVLQEKNITRIGDSRTIPVDVRVICATNKNLWQEVEAGNFRADLYYRLNVINIDIPPLRRRKEDIIVLFDYFLSKIPAGKAPLPEERINIEESLQQYRWPGNIRELQNVVERMVHMAGTLPVGVKHLPPELRRSVSETVPGHKSVDVSEISIYEARGHHKKVIQEQERDMIISLLKHFQGNISKVAREMGVNRSTIYRKMKVYKIEQ</sequence>
<dbReference type="PANTHER" id="PTHR32071">
    <property type="entry name" value="TRANSCRIPTIONAL REGULATORY PROTEIN"/>
    <property type="match status" value="1"/>
</dbReference>
<dbReference type="InterPro" id="IPR000014">
    <property type="entry name" value="PAS"/>
</dbReference>
<dbReference type="PROSITE" id="PS00688">
    <property type="entry name" value="SIGMA54_INTERACT_3"/>
    <property type="match status" value="1"/>
</dbReference>
<protein>
    <submittedName>
        <fullName evidence="8">Transcriptional regulatory protein zrar</fullName>
    </submittedName>
</protein>
<dbReference type="InterPro" id="IPR003593">
    <property type="entry name" value="AAA+_ATPase"/>
</dbReference>
<dbReference type="InterPro" id="IPR027417">
    <property type="entry name" value="P-loop_NTPase"/>
</dbReference>
<evidence type="ECO:0000313" key="8">
    <source>
        <dbReference type="EMBL" id="KUG02396.1"/>
    </source>
</evidence>
<dbReference type="Gene3D" id="1.10.8.60">
    <property type="match status" value="1"/>
</dbReference>
<dbReference type="PROSITE" id="PS00676">
    <property type="entry name" value="SIGMA54_INTERACT_2"/>
    <property type="match status" value="1"/>
</dbReference>
<reference evidence="8" key="1">
    <citation type="journal article" date="2015" name="Proc. Natl. Acad. Sci. U.S.A.">
        <title>Networks of energetic and metabolic interactions define dynamics in microbial communities.</title>
        <authorList>
            <person name="Embree M."/>
            <person name="Liu J.K."/>
            <person name="Al-Bassam M.M."/>
            <person name="Zengler K."/>
        </authorList>
    </citation>
    <scope>NUCLEOTIDE SEQUENCE</scope>
</reference>
<evidence type="ECO:0000259" key="7">
    <source>
        <dbReference type="PROSITE" id="PS50112"/>
    </source>
</evidence>
<organism evidence="8">
    <name type="scientific">hydrocarbon metagenome</name>
    <dbReference type="NCBI Taxonomy" id="938273"/>
    <lineage>
        <taxon>unclassified sequences</taxon>
        <taxon>metagenomes</taxon>
        <taxon>ecological metagenomes</taxon>
    </lineage>
</organism>
<feature type="domain" description="PAS" evidence="7">
    <location>
        <begin position="6"/>
        <end position="69"/>
    </location>
</feature>
<dbReference type="InterPro" id="IPR002197">
    <property type="entry name" value="HTH_Fis"/>
</dbReference>
<dbReference type="Pfam" id="PF00989">
    <property type="entry name" value="PAS"/>
    <property type="match status" value="1"/>
</dbReference>
<keyword evidence="2" id="KW-0067">ATP-binding</keyword>
<dbReference type="Pfam" id="PF00158">
    <property type="entry name" value="Sigma54_activat"/>
    <property type="match status" value="1"/>
</dbReference>
<dbReference type="GO" id="GO:0005524">
    <property type="term" value="F:ATP binding"/>
    <property type="evidence" value="ECO:0007669"/>
    <property type="project" value="UniProtKB-KW"/>
</dbReference>
<evidence type="ECO:0000259" key="6">
    <source>
        <dbReference type="PROSITE" id="PS50045"/>
    </source>
</evidence>
<dbReference type="SUPFAM" id="SSF46689">
    <property type="entry name" value="Homeodomain-like"/>
    <property type="match status" value="1"/>
</dbReference>
<dbReference type="InterPro" id="IPR025944">
    <property type="entry name" value="Sigma_54_int_dom_CS"/>
</dbReference>
<dbReference type="InterPro" id="IPR025943">
    <property type="entry name" value="Sigma_54_int_dom_ATP-bd_2"/>
</dbReference>
<keyword evidence="3" id="KW-0805">Transcription regulation</keyword>
<dbReference type="InterPro" id="IPR002078">
    <property type="entry name" value="Sigma_54_int"/>
</dbReference>
<dbReference type="GO" id="GO:0006355">
    <property type="term" value="P:regulation of DNA-templated transcription"/>
    <property type="evidence" value="ECO:0007669"/>
    <property type="project" value="InterPro"/>
</dbReference>
<dbReference type="PROSITE" id="PS50112">
    <property type="entry name" value="PAS"/>
    <property type="match status" value="2"/>
</dbReference>
<dbReference type="SUPFAM" id="SSF55785">
    <property type="entry name" value="PYP-like sensor domain (PAS domain)"/>
    <property type="match status" value="2"/>
</dbReference>
<dbReference type="Gene3D" id="3.30.450.20">
    <property type="entry name" value="PAS domain"/>
    <property type="match status" value="2"/>
</dbReference>
<proteinExistence type="predicted"/>
<dbReference type="SMART" id="SM00382">
    <property type="entry name" value="AAA"/>
    <property type="match status" value="1"/>
</dbReference>
<keyword evidence="5" id="KW-0804">Transcription</keyword>
<feature type="domain" description="Sigma-54 factor interaction" evidence="6">
    <location>
        <begin position="253"/>
        <end position="482"/>
    </location>
</feature>
<dbReference type="SMART" id="SM00091">
    <property type="entry name" value="PAS"/>
    <property type="match status" value="2"/>
</dbReference>
<dbReference type="InterPro" id="IPR058031">
    <property type="entry name" value="AAA_lid_NorR"/>
</dbReference>
<comment type="caution">
    <text evidence="8">The sequence shown here is derived from an EMBL/GenBank/DDBJ whole genome shotgun (WGS) entry which is preliminary data.</text>
</comment>
<dbReference type="CDD" id="cd00009">
    <property type="entry name" value="AAA"/>
    <property type="match status" value="1"/>
</dbReference>
<dbReference type="PANTHER" id="PTHR32071:SF57">
    <property type="entry name" value="C4-DICARBOXYLATE TRANSPORT TRANSCRIPTIONAL REGULATORY PROTEIN DCTD"/>
    <property type="match status" value="1"/>
</dbReference>
<name>A0A0W8E174_9ZZZZ</name>
<accession>A0A0W8E174</accession>
<dbReference type="Pfam" id="PF13426">
    <property type="entry name" value="PAS_9"/>
    <property type="match status" value="1"/>
</dbReference>
<dbReference type="CDD" id="cd00130">
    <property type="entry name" value="PAS"/>
    <property type="match status" value="2"/>
</dbReference>
<dbReference type="InterPro" id="IPR013767">
    <property type="entry name" value="PAS_fold"/>
</dbReference>
<dbReference type="PROSITE" id="PS50045">
    <property type="entry name" value="SIGMA54_INTERACT_4"/>
    <property type="match status" value="1"/>
</dbReference>
<dbReference type="Pfam" id="PF25601">
    <property type="entry name" value="AAA_lid_14"/>
    <property type="match status" value="1"/>
</dbReference>
<keyword evidence="4" id="KW-0238">DNA-binding</keyword>
<dbReference type="Pfam" id="PF02954">
    <property type="entry name" value="HTH_8"/>
    <property type="match status" value="1"/>
</dbReference>
<dbReference type="InterPro" id="IPR025662">
    <property type="entry name" value="Sigma_54_int_dom_ATP-bd_1"/>
</dbReference>
<evidence type="ECO:0000256" key="3">
    <source>
        <dbReference type="ARBA" id="ARBA00023015"/>
    </source>
</evidence>
<evidence type="ECO:0000256" key="1">
    <source>
        <dbReference type="ARBA" id="ARBA00022741"/>
    </source>
</evidence>
<dbReference type="SUPFAM" id="SSF52540">
    <property type="entry name" value="P-loop containing nucleoside triphosphate hydrolases"/>
    <property type="match status" value="1"/>
</dbReference>
<evidence type="ECO:0000256" key="2">
    <source>
        <dbReference type="ARBA" id="ARBA00022840"/>
    </source>
</evidence>
<dbReference type="FunFam" id="3.40.50.300:FF:000006">
    <property type="entry name" value="DNA-binding transcriptional regulator NtrC"/>
    <property type="match status" value="1"/>
</dbReference>
<dbReference type="PRINTS" id="PR01590">
    <property type="entry name" value="HTHFIS"/>
</dbReference>
<keyword evidence="1" id="KW-0547">Nucleotide-binding</keyword>
<dbReference type="InterPro" id="IPR035965">
    <property type="entry name" value="PAS-like_dom_sf"/>
</dbReference>
<gene>
    <name evidence="8" type="ORF">ASZ90_020218</name>
</gene>
<feature type="domain" description="PAS" evidence="7">
    <location>
        <begin position="124"/>
        <end position="175"/>
    </location>
</feature>
<dbReference type="PROSITE" id="PS00675">
    <property type="entry name" value="SIGMA54_INTERACT_1"/>
    <property type="match status" value="1"/>
</dbReference>
<evidence type="ECO:0000256" key="4">
    <source>
        <dbReference type="ARBA" id="ARBA00023125"/>
    </source>
</evidence>
<dbReference type="AlphaFoldDB" id="A0A0W8E174"/>
<dbReference type="NCBIfam" id="TIGR00229">
    <property type="entry name" value="sensory_box"/>
    <property type="match status" value="2"/>
</dbReference>
<dbReference type="Gene3D" id="3.40.50.300">
    <property type="entry name" value="P-loop containing nucleotide triphosphate hydrolases"/>
    <property type="match status" value="1"/>
</dbReference>
<dbReference type="Gene3D" id="1.10.10.60">
    <property type="entry name" value="Homeodomain-like"/>
    <property type="match status" value="1"/>
</dbReference>
<evidence type="ECO:0000256" key="5">
    <source>
        <dbReference type="ARBA" id="ARBA00023163"/>
    </source>
</evidence>
<dbReference type="EMBL" id="LNQE01001920">
    <property type="protein sequence ID" value="KUG02396.1"/>
    <property type="molecule type" value="Genomic_DNA"/>
</dbReference>